<keyword evidence="9" id="KW-1185">Reference proteome</keyword>
<dbReference type="InterPro" id="IPR007185">
    <property type="entry name" value="DNA_pol_a/d/e_bsu"/>
</dbReference>
<evidence type="ECO:0000256" key="3">
    <source>
        <dbReference type="ARBA" id="ARBA00022705"/>
    </source>
</evidence>
<dbReference type="Proteomes" id="UP001314263">
    <property type="component" value="Unassembled WGS sequence"/>
</dbReference>
<dbReference type="EMBL" id="CAUYUE010000008">
    <property type="protein sequence ID" value="CAK0783094.1"/>
    <property type="molecule type" value="Genomic_DNA"/>
</dbReference>
<dbReference type="AlphaFoldDB" id="A0AAV1IAX7"/>
<feature type="domain" description="DNA polymerase alpha/delta/epsilon subunit B" evidence="7">
    <location>
        <begin position="275"/>
        <end position="487"/>
    </location>
</feature>
<gene>
    <name evidence="8" type="ORF">CVIRNUC_006289</name>
</gene>
<protein>
    <recommendedName>
        <fullName evidence="6">DNA polymerase epsilon subunit</fullName>
    </recommendedName>
    <alternativeName>
        <fullName evidence="6">DNA polymerase II subunit 2</fullName>
    </alternativeName>
</protein>
<evidence type="ECO:0000256" key="1">
    <source>
        <dbReference type="ARBA" id="ARBA00004123"/>
    </source>
</evidence>
<dbReference type="GO" id="GO:0042276">
    <property type="term" value="P:error-prone translesion synthesis"/>
    <property type="evidence" value="ECO:0007669"/>
    <property type="project" value="TreeGrafter"/>
</dbReference>
<dbReference type="PIRSF" id="PIRSF000799">
    <property type="entry name" value="DNA_pol_eps_2"/>
    <property type="match status" value="1"/>
</dbReference>
<dbReference type="Pfam" id="PF04042">
    <property type="entry name" value="DNA_pol_E_B"/>
    <property type="match status" value="1"/>
</dbReference>
<comment type="similarity">
    <text evidence="2 6">Belongs to the DNA polymerase epsilon subunit B family.</text>
</comment>
<comment type="caution">
    <text evidence="8">The sequence shown here is derived from an EMBL/GenBank/DDBJ whole genome shotgun (WGS) entry which is preliminary data.</text>
</comment>
<reference evidence="8 9" key="1">
    <citation type="submission" date="2023-10" db="EMBL/GenBank/DDBJ databases">
        <authorList>
            <person name="Maclean D."/>
            <person name="Macfadyen A."/>
        </authorList>
    </citation>
    <scope>NUCLEOTIDE SEQUENCE [LARGE SCALE GENOMIC DNA]</scope>
</reference>
<keyword evidence="3 6" id="KW-0235">DNA replication</keyword>
<dbReference type="GO" id="GO:0008622">
    <property type="term" value="C:epsilon DNA polymerase complex"/>
    <property type="evidence" value="ECO:0007669"/>
    <property type="project" value="UniProtKB-UniRule"/>
</dbReference>
<evidence type="ECO:0000256" key="2">
    <source>
        <dbReference type="ARBA" id="ARBA00009560"/>
    </source>
</evidence>
<comment type="function">
    <text evidence="6">Participates in DNA repair and in chromosomal DNA replication.</text>
</comment>
<keyword evidence="5 6" id="KW-0539">Nucleus</keyword>
<dbReference type="Gene3D" id="3.60.21.60">
    <property type="match status" value="1"/>
</dbReference>
<organism evidence="8 9">
    <name type="scientific">Coccomyxa viridis</name>
    <dbReference type="NCBI Taxonomy" id="1274662"/>
    <lineage>
        <taxon>Eukaryota</taxon>
        <taxon>Viridiplantae</taxon>
        <taxon>Chlorophyta</taxon>
        <taxon>core chlorophytes</taxon>
        <taxon>Trebouxiophyceae</taxon>
        <taxon>Trebouxiophyceae incertae sedis</taxon>
        <taxon>Coccomyxaceae</taxon>
        <taxon>Coccomyxa</taxon>
    </lineage>
</organism>
<accession>A0AAV1IAX7</accession>
<comment type="subcellular location">
    <subcellularLocation>
        <location evidence="1 6">Nucleus</location>
    </subcellularLocation>
</comment>
<evidence type="ECO:0000259" key="7">
    <source>
        <dbReference type="Pfam" id="PF04042"/>
    </source>
</evidence>
<dbReference type="PANTHER" id="PTHR12708">
    <property type="entry name" value="DNA POLYMERASE EPSILON SUBUNIT B"/>
    <property type="match status" value="1"/>
</dbReference>
<evidence type="ECO:0000256" key="5">
    <source>
        <dbReference type="ARBA" id="ARBA00023242"/>
    </source>
</evidence>
<evidence type="ECO:0000256" key="4">
    <source>
        <dbReference type="ARBA" id="ARBA00023125"/>
    </source>
</evidence>
<dbReference type="GO" id="GO:0003677">
    <property type="term" value="F:DNA binding"/>
    <property type="evidence" value="ECO:0007669"/>
    <property type="project" value="UniProtKB-UniRule"/>
</dbReference>
<dbReference type="GO" id="GO:0006261">
    <property type="term" value="P:DNA-templated DNA replication"/>
    <property type="evidence" value="ECO:0007669"/>
    <property type="project" value="InterPro"/>
</dbReference>
<keyword evidence="4 6" id="KW-0238">DNA-binding</keyword>
<evidence type="ECO:0000256" key="6">
    <source>
        <dbReference type="PIRNR" id="PIRNR000799"/>
    </source>
</evidence>
<name>A0AAV1IAX7_9CHLO</name>
<proteinExistence type="inferred from homology"/>
<dbReference type="PANTHER" id="PTHR12708:SF0">
    <property type="entry name" value="DNA POLYMERASE EPSILON SUBUNIT 2"/>
    <property type="match status" value="1"/>
</dbReference>
<sequence length="533" mass="58785">MASVKKQVQAAFFDAGLALEREALSTFVAFIEENGGEKELIYSLLDSIVQVCASSATVTQADAQKAIDGLCGHGQRLEPVQVISAFQAPKLRYDPIRKIFFPQDRAHSLHGTAEDKIQMHLDRMYLLLQRLRRNRNFSRPAFAGLKAASRGFIELTELKALLGCVGETRFVMGCISQLQDGRYFLEDLSDALPIELSEAQTTSGFFTENCIVVAEGVLQHSGAFKVRALGFPPVELRGDSRAAAKHLDFFGGRRPSEEEALQFQAHVEEAADDRVVFLSDVWLDKPATHDRLRAIFEGFEQLDQVPSMFVLMGSFQSFSCGAATTDYASVKANFTALAQLIAGFTRITEESKLVFVPGTSDAGPAAILPRPPLPEPLIADARELLPNAVFATNPCRIRFYNQEMVIFRDDLQNRMRKLCLLAPNDEGSDSPSDAMFEHLCATLLQQSHLCPVPLEAQPVFWNFDHALHLYPIPDVLVLADRAPCASFAFPPMPADQLDQSCVCLNPGSFMTGAFAAYAPSSREVEPCDVPEEE</sequence>
<evidence type="ECO:0000313" key="9">
    <source>
        <dbReference type="Proteomes" id="UP001314263"/>
    </source>
</evidence>
<dbReference type="InterPro" id="IPR016266">
    <property type="entry name" value="POLE2"/>
</dbReference>
<evidence type="ECO:0000313" key="8">
    <source>
        <dbReference type="EMBL" id="CAK0783094.1"/>
    </source>
</evidence>